<reference evidence="2 3" key="1">
    <citation type="submission" date="2017-06" db="EMBL/GenBank/DDBJ databases">
        <title>Comparative genomic analysis of Ambrosia Fusariam Clade fungi.</title>
        <authorList>
            <person name="Stajich J.E."/>
            <person name="Carrillo J."/>
            <person name="Kijimoto T."/>
            <person name="Eskalen A."/>
            <person name="O'Donnell K."/>
            <person name="Kasson M."/>
        </authorList>
    </citation>
    <scope>NUCLEOTIDE SEQUENCE [LARGE SCALE GENOMIC DNA]</scope>
    <source>
        <strain evidence="2">UCR3666</strain>
    </source>
</reference>
<dbReference type="PANTHER" id="PTHR38797:SF4">
    <property type="entry name" value="NUCLEAR PORE COMPLEX PROTEIN NUP85"/>
    <property type="match status" value="1"/>
</dbReference>
<feature type="compositionally biased region" description="Low complexity" evidence="1">
    <location>
        <begin position="79"/>
        <end position="92"/>
    </location>
</feature>
<dbReference type="Proteomes" id="UP000277212">
    <property type="component" value="Unassembled WGS sequence"/>
</dbReference>
<dbReference type="InterPro" id="IPR053204">
    <property type="entry name" value="Oxopyrrolidines_Biosynth-assoc"/>
</dbReference>
<protein>
    <submittedName>
        <fullName evidence="2">Uncharacterized protein</fullName>
    </submittedName>
</protein>
<name>A0A3M2S7R2_9HYPO</name>
<evidence type="ECO:0000256" key="1">
    <source>
        <dbReference type="SAM" id="MobiDB-lite"/>
    </source>
</evidence>
<accession>A0A3M2S7R2</accession>
<feature type="region of interest" description="Disordered" evidence="1">
    <location>
        <begin position="62"/>
        <end position="97"/>
    </location>
</feature>
<keyword evidence="3" id="KW-1185">Reference proteome</keyword>
<dbReference type="AlphaFoldDB" id="A0A3M2S7R2"/>
<feature type="region of interest" description="Disordered" evidence="1">
    <location>
        <begin position="1"/>
        <end position="20"/>
    </location>
</feature>
<dbReference type="OrthoDB" id="3350591at2759"/>
<dbReference type="PANTHER" id="PTHR38797">
    <property type="entry name" value="NUCLEAR PORE COMPLEX PROTEIN NUP85-RELATED"/>
    <property type="match status" value="1"/>
</dbReference>
<evidence type="ECO:0000313" key="2">
    <source>
        <dbReference type="EMBL" id="RMJ13262.1"/>
    </source>
</evidence>
<sequence length="367" mass="40426">MSDEAASHNAGRSVSSVGTLDASSTHASMLAKFEALREEGLTETESAILAVIERLVLSTGQDTIPQSSPDNPVARSPDTSTSLASQLASTSQVPDTSGGSFLVTHVSDAVRAAADEIDELCANSLEDAELFLTTMWEILLCVVRIVPYNHPGQDRIVSVLETLRLRAKTTVHLWGKERRLWRDFPLLSPCIREAWSDPMEDAGKNTVTTDEASDWVNLNAFVGRITSKGLVDCSIYAVIEIPKALEKEIPPSGLAREYKLRTASNWILISGVKLFKDAFKGDTLDEVELRATAPGPLYVETGGRPGLCMDRWRFWLRRFRELVSDDVDDRVGHEATQAAHRMEEIMKEDGRAEVRRLGTTGEDDQAN</sequence>
<gene>
    <name evidence="2" type="ORF">CDV36_007059</name>
</gene>
<comment type="caution">
    <text evidence="2">The sequence shown here is derived from an EMBL/GenBank/DDBJ whole genome shotgun (WGS) entry which is preliminary data.</text>
</comment>
<dbReference type="STRING" id="2010991.A0A3M2S7R2"/>
<dbReference type="EMBL" id="NKUJ01000112">
    <property type="protein sequence ID" value="RMJ13262.1"/>
    <property type="molecule type" value="Genomic_DNA"/>
</dbReference>
<dbReference type="InterPro" id="IPR022085">
    <property type="entry name" value="OpdG"/>
</dbReference>
<dbReference type="Pfam" id="PF12311">
    <property type="entry name" value="DUF3632"/>
    <property type="match status" value="1"/>
</dbReference>
<organism evidence="2 3">
    <name type="scientific">Fusarium kuroshium</name>
    <dbReference type="NCBI Taxonomy" id="2010991"/>
    <lineage>
        <taxon>Eukaryota</taxon>
        <taxon>Fungi</taxon>
        <taxon>Dikarya</taxon>
        <taxon>Ascomycota</taxon>
        <taxon>Pezizomycotina</taxon>
        <taxon>Sordariomycetes</taxon>
        <taxon>Hypocreomycetidae</taxon>
        <taxon>Hypocreales</taxon>
        <taxon>Nectriaceae</taxon>
        <taxon>Fusarium</taxon>
        <taxon>Fusarium solani species complex</taxon>
    </lineage>
</organism>
<proteinExistence type="predicted"/>
<feature type="compositionally biased region" description="Polar residues" evidence="1">
    <location>
        <begin position="10"/>
        <end position="20"/>
    </location>
</feature>
<evidence type="ECO:0000313" key="3">
    <source>
        <dbReference type="Proteomes" id="UP000277212"/>
    </source>
</evidence>